<accession>A0A4R3JTH3</accession>
<proteinExistence type="predicted"/>
<dbReference type="AlphaFoldDB" id="A0A4R3JTH3"/>
<evidence type="ECO:0000313" key="1">
    <source>
        <dbReference type="EMBL" id="TCS70741.1"/>
    </source>
</evidence>
<evidence type="ECO:0000313" key="2">
    <source>
        <dbReference type="Proteomes" id="UP000295135"/>
    </source>
</evidence>
<dbReference type="RefSeq" id="WP_126457812.1">
    <property type="nucleotide sequence ID" value="NZ_AP018721.1"/>
</dbReference>
<dbReference type="Proteomes" id="UP000295135">
    <property type="component" value="Unassembled WGS sequence"/>
</dbReference>
<dbReference type="OrthoDB" id="9945057at2"/>
<comment type="caution">
    <text evidence="1">The sequence shown here is derived from an EMBL/GenBank/DDBJ whole genome shotgun (WGS) entry which is preliminary data.</text>
</comment>
<keyword evidence="2" id="KW-1185">Reference proteome</keyword>
<name>A0A4R3JTH3_9PROT</name>
<organism evidence="1 2">
    <name type="scientific">Sulfuritortus calidifontis</name>
    <dbReference type="NCBI Taxonomy" id="1914471"/>
    <lineage>
        <taxon>Bacteria</taxon>
        <taxon>Pseudomonadati</taxon>
        <taxon>Pseudomonadota</taxon>
        <taxon>Betaproteobacteria</taxon>
        <taxon>Nitrosomonadales</taxon>
        <taxon>Thiobacillaceae</taxon>
        <taxon>Sulfuritortus</taxon>
    </lineage>
</organism>
<protein>
    <submittedName>
        <fullName evidence="1">Uncharacterized protein</fullName>
    </submittedName>
</protein>
<gene>
    <name evidence="1" type="ORF">EDC61_11468</name>
</gene>
<reference evidence="1 2" key="1">
    <citation type="submission" date="2019-03" db="EMBL/GenBank/DDBJ databases">
        <title>Genomic Encyclopedia of Type Strains, Phase IV (KMG-IV): sequencing the most valuable type-strain genomes for metagenomic binning, comparative biology and taxonomic classification.</title>
        <authorList>
            <person name="Goeker M."/>
        </authorList>
    </citation>
    <scope>NUCLEOTIDE SEQUENCE [LARGE SCALE GENOMIC DNA]</scope>
    <source>
        <strain evidence="1 2">DSM 103923</strain>
    </source>
</reference>
<dbReference type="EMBL" id="SLZY01000014">
    <property type="protein sequence ID" value="TCS70741.1"/>
    <property type="molecule type" value="Genomic_DNA"/>
</dbReference>
<sequence>MMRRRILKYPAARPCDVGGPALPHIQVADEDDPAAETATDIFYTSRRGQQAAERIAREIAACGVALVYPCERDVEVFVGPLHRVIAIGERVEACDE</sequence>